<dbReference type="PANTHER" id="PTHR47328">
    <property type="match status" value="1"/>
</dbReference>
<accession>A0ABW5BQ08</accession>
<proteinExistence type="predicted"/>
<gene>
    <name evidence="1" type="ORF">ACFSKO_15180</name>
</gene>
<protein>
    <submittedName>
        <fullName evidence="1">RidA family protein</fullName>
    </submittedName>
</protein>
<dbReference type="Proteomes" id="UP001597294">
    <property type="component" value="Unassembled WGS sequence"/>
</dbReference>
<organism evidence="1 2">
    <name type="scientific">Kiloniella antarctica</name>
    <dbReference type="NCBI Taxonomy" id="1550907"/>
    <lineage>
        <taxon>Bacteria</taxon>
        <taxon>Pseudomonadati</taxon>
        <taxon>Pseudomonadota</taxon>
        <taxon>Alphaproteobacteria</taxon>
        <taxon>Rhodospirillales</taxon>
        <taxon>Kiloniellaceae</taxon>
        <taxon>Kiloniella</taxon>
    </lineage>
</organism>
<dbReference type="InterPro" id="IPR006175">
    <property type="entry name" value="YjgF/YER057c/UK114"/>
</dbReference>
<dbReference type="SUPFAM" id="SSF55298">
    <property type="entry name" value="YjgF-like"/>
    <property type="match status" value="1"/>
</dbReference>
<reference evidence="2" key="1">
    <citation type="journal article" date="2019" name="Int. J. Syst. Evol. Microbiol.">
        <title>The Global Catalogue of Microorganisms (GCM) 10K type strain sequencing project: providing services to taxonomists for standard genome sequencing and annotation.</title>
        <authorList>
            <consortium name="The Broad Institute Genomics Platform"/>
            <consortium name="The Broad Institute Genome Sequencing Center for Infectious Disease"/>
            <person name="Wu L."/>
            <person name="Ma J."/>
        </authorList>
    </citation>
    <scope>NUCLEOTIDE SEQUENCE [LARGE SCALE GENOMIC DNA]</scope>
    <source>
        <strain evidence="2">CGMCC 4.7192</strain>
    </source>
</reference>
<dbReference type="Gene3D" id="3.30.1330.40">
    <property type="entry name" value="RutC-like"/>
    <property type="match status" value="1"/>
</dbReference>
<evidence type="ECO:0000313" key="1">
    <source>
        <dbReference type="EMBL" id="MFD2206969.1"/>
    </source>
</evidence>
<name>A0ABW5BQ08_9PROT</name>
<evidence type="ECO:0000313" key="2">
    <source>
        <dbReference type="Proteomes" id="UP001597294"/>
    </source>
</evidence>
<dbReference type="CDD" id="cd06150">
    <property type="entry name" value="YjgF_YER057c_UK114_like_2"/>
    <property type="match status" value="1"/>
</dbReference>
<sequence>MTTITRIDPGSRMSQAVIHNETIYLAGQVGVPGESAAAQTATILSNIDNLLKKAGSDKTKILQTTIWLASMDDFQEMNTVWDAWVDLKNPPTRACGEAKLATPDYLVEIIIVAAL</sequence>
<dbReference type="PANTHER" id="PTHR47328:SF1">
    <property type="entry name" value="RUTC FAMILY PROTEIN YOAB"/>
    <property type="match status" value="1"/>
</dbReference>
<dbReference type="InterPro" id="IPR035959">
    <property type="entry name" value="RutC-like_sf"/>
</dbReference>
<dbReference type="RefSeq" id="WP_380253135.1">
    <property type="nucleotide sequence ID" value="NZ_JBHUII010000009.1"/>
</dbReference>
<dbReference type="Pfam" id="PF01042">
    <property type="entry name" value="Ribonuc_L-PSP"/>
    <property type="match status" value="1"/>
</dbReference>
<dbReference type="InterPro" id="IPR035709">
    <property type="entry name" value="YoaB-like"/>
</dbReference>
<comment type="caution">
    <text evidence="1">The sequence shown here is derived from an EMBL/GenBank/DDBJ whole genome shotgun (WGS) entry which is preliminary data.</text>
</comment>
<keyword evidence="2" id="KW-1185">Reference proteome</keyword>
<dbReference type="EMBL" id="JBHUII010000009">
    <property type="protein sequence ID" value="MFD2206969.1"/>
    <property type="molecule type" value="Genomic_DNA"/>
</dbReference>